<evidence type="ECO:0000259" key="1">
    <source>
        <dbReference type="PROSITE" id="PS50113"/>
    </source>
</evidence>
<dbReference type="SMART" id="SM00267">
    <property type="entry name" value="GGDEF"/>
    <property type="match status" value="1"/>
</dbReference>
<evidence type="ECO:0000313" key="3">
    <source>
        <dbReference type="EMBL" id="SHI77549.1"/>
    </source>
</evidence>
<dbReference type="GO" id="GO:0003824">
    <property type="term" value="F:catalytic activity"/>
    <property type="evidence" value="ECO:0007669"/>
    <property type="project" value="UniProtKB-ARBA"/>
</dbReference>
<dbReference type="AlphaFoldDB" id="A0A1M6DWP7"/>
<dbReference type="Proteomes" id="UP000184171">
    <property type="component" value="Unassembled WGS sequence"/>
</dbReference>
<dbReference type="Pfam" id="PF00990">
    <property type="entry name" value="GGDEF"/>
    <property type="match status" value="1"/>
</dbReference>
<dbReference type="SUPFAM" id="SSF55785">
    <property type="entry name" value="PYP-like sensor domain (PAS domain)"/>
    <property type="match status" value="1"/>
</dbReference>
<dbReference type="EMBL" id="FQZT01000002">
    <property type="protein sequence ID" value="SHI77549.1"/>
    <property type="molecule type" value="Genomic_DNA"/>
</dbReference>
<dbReference type="InterPro" id="IPR054327">
    <property type="entry name" value="His-kinase-like_sensor"/>
</dbReference>
<dbReference type="CDD" id="cd01949">
    <property type="entry name" value="GGDEF"/>
    <property type="match status" value="1"/>
</dbReference>
<dbReference type="InterPro" id="IPR000014">
    <property type="entry name" value="PAS"/>
</dbReference>
<organism evidence="3 4">
    <name type="scientific">Malonomonas rubra DSM 5091</name>
    <dbReference type="NCBI Taxonomy" id="1122189"/>
    <lineage>
        <taxon>Bacteria</taxon>
        <taxon>Pseudomonadati</taxon>
        <taxon>Thermodesulfobacteriota</taxon>
        <taxon>Desulfuromonadia</taxon>
        <taxon>Desulfuromonadales</taxon>
        <taxon>Geopsychrobacteraceae</taxon>
        <taxon>Malonomonas</taxon>
    </lineage>
</organism>
<dbReference type="PROSITE" id="PS50887">
    <property type="entry name" value="GGDEF"/>
    <property type="match status" value="1"/>
</dbReference>
<dbReference type="Gene3D" id="3.30.70.270">
    <property type="match status" value="1"/>
</dbReference>
<evidence type="ECO:0000259" key="2">
    <source>
        <dbReference type="PROSITE" id="PS50887"/>
    </source>
</evidence>
<protein>
    <submittedName>
        <fullName evidence="3">PAS domain S-box-containing protein/diguanylate cyclase (GGDEF) domain-containing protein</fullName>
    </submittedName>
</protein>
<feature type="domain" description="PAC" evidence="1">
    <location>
        <begin position="392"/>
        <end position="442"/>
    </location>
</feature>
<dbReference type="InterPro" id="IPR052155">
    <property type="entry name" value="Biofilm_reg_signaling"/>
</dbReference>
<reference evidence="3 4" key="1">
    <citation type="submission" date="2016-11" db="EMBL/GenBank/DDBJ databases">
        <authorList>
            <person name="Jaros S."/>
            <person name="Januszkiewicz K."/>
            <person name="Wedrychowicz H."/>
        </authorList>
    </citation>
    <scope>NUCLEOTIDE SEQUENCE [LARGE SCALE GENOMIC DNA]</scope>
    <source>
        <strain evidence="3 4">DSM 5091</strain>
    </source>
</reference>
<dbReference type="PANTHER" id="PTHR44757:SF2">
    <property type="entry name" value="BIOFILM ARCHITECTURE MAINTENANCE PROTEIN MBAA"/>
    <property type="match status" value="1"/>
</dbReference>
<gene>
    <name evidence="3" type="ORF">SAMN02745165_00832</name>
</gene>
<dbReference type="OrthoDB" id="9790367at2"/>
<dbReference type="InterPro" id="IPR043128">
    <property type="entry name" value="Rev_trsase/Diguanyl_cyclase"/>
</dbReference>
<dbReference type="RefSeq" id="WP_072905894.1">
    <property type="nucleotide sequence ID" value="NZ_FQZT01000002.1"/>
</dbReference>
<accession>A0A1M6DWP7</accession>
<proteinExistence type="predicted"/>
<dbReference type="Gene3D" id="3.30.450.20">
    <property type="entry name" value="PAS domain"/>
    <property type="match status" value="3"/>
</dbReference>
<dbReference type="PANTHER" id="PTHR44757">
    <property type="entry name" value="DIGUANYLATE CYCLASE DGCP"/>
    <property type="match status" value="1"/>
</dbReference>
<dbReference type="InterPro" id="IPR000700">
    <property type="entry name" value="PAS-assoc_C"/>
</dbReference>
<dbReference type="CDD" id="cd12915">
    <property type="entry name" value="PDC2_DGC_like"/>
    <property type="match status" value="1"/>
</dbReference>
<dbReference type="NCBIfam" id="TIGR00229">
    <property type="entry name" value="sensory_box"/>
    <property type="match status" value="1"/>
</dbReference>
<dbReference type="FunFam" id="3.30.70.270:FF:000001">
    <property type="entry name" value="Diguanylate cyclase domain protein"/>
    <property type="match status" value="1"/>
</dbReference>
<feature type="domain" description="GGDEF" evidence="2">
    <location>
        <begin position="474"/>
        <end position="607"/>
    </location>
</feature>
<evidence type="ECO:0000313" key="4">
    <source>
        <dbReference type="Proteomes" id="UP000184171"/>
    </source>
</evidence>
<sequence length="607" mass="68033">MSAHPISKVRRNISLLLLTLLLLSWGYFALSFSSDHRTIQKQSGQNLQSLALGLEIHTVQIVDLIDSLMQEMIRHCRQGTEQELQGLFGGWLLRYPAFSSLAIIDVDTGAALFSLNRNTDSRSFDAKAAFSFNDSSDLLQISDSLFYDDSGRAQIALSRIFERPAQKLRVVTLLYTDFVLDLHHDPEQSMASTIALYHENGMMLAQRPEGAGMVGRSFAETSLFKMDLAASRSGLTTDVGRLEGNRRIMAYRKLPELPLVVTVGVTKNQIFYDWQHRFLSYLFFQLMVTAGIISSLILQARALTRAQVVELDLEEREEHFRAVANSSVDAVISVSSAERIRFWSQGAEQTFCCSHSEALNMPISCFLQFAEKGRPLTLKQLASKDSPWMTDQTLEVQGQRKNGELFPTELSLSCGTVSGRPLYTLIVRDITERRQMEERARRMASHDSLTGLPNRALLIDRLQVAMAQIRRQGGQFALLFVDLDQFKPVNDTFGHEAGDRLLQQVAKRMQSTMRESDTVARIGGDEFAVLLQNVEDQAAVRQACEHLLIALRQKFNISSKRVSISCSIGAVLYHGQDSTASDLIGLADNAMYDAKRAGKNRFAFARI</sequence>
<dbReference type="InterPro" id="IPR000160">
    <property type="entry name" value="GGDEF_dom"/>
</dbReference>
<dbReference type="SUPFAM" id="SSF55073">
    <property type="entry name" value="Nucleotide cyclase"/>
    <property type="match status" value="1"/>
</dbReference>
<dbReference type="NCBIfam" id="TIGR00254">
    <property type="entry name" value="GGDEF"/>
    <property type="match status" value="1"/>
</dbReference>
<dbReference type="Pfam" id="PF13426">
    <property type="entry name" value="PAS_9"/>
    <property type="match status" value="1"/>
</dbReference>
<dbReference type="PROSITE" id="PS50113">
    <property type="entry name" value="PAC"/>
    <property type="match status" value="1"/>
</dbReference>
<dbReference type="InterPro" id="IPR035965">
    <property type="entry name" value="PAS-like_dom_sf"/>
</dbReference>
<dbReference type="CDD" id="cd00130">
    <property type="entry name" value="PAS"/>
    <property type="match status" value="1"/>
</dbReference>
<dbReference type="Pfam" id="PF22588">
    <property type="entry name" value="dCache_1_like"/>
    <property type="match status" value="1"/>
</dbReference>
<name>A0A1M6DWP7_MALRU</name>
<dbReference type="STRING" id="1122189.SAMN02745165_00832"/>
<dbReference type="InterPro" id="IPR029787">
    <property type="entry name" value="Nucleotide_cyclase"/>
</dbReference>
<keyword evidence="4" id="KW-1185">Reference proteome</keyword>